<dbReference type="InterPro" id="IPR036505">
    <property type="entry name" value="Amidase/PGRP_sf"/>
</dbReference>
<dbReference type="EMBL" id="SNWR01000001">
    <property type="protein sequence ID" value="TDO41170.1"/>
    <property type="molecule type" value="Genomic_DNA"/>
</dbReference>
<protein>
    <submittedName>
        <fullName evidence="4">Uncharacterized protein with LGFP repeats</fullName>
    </submittedName>
</protein>
<dbReference type="SUPFAM" id="SSF55846">
    <property type="entry name" value="N-acetylmuramoyl-L-alanine amidase-like"/>
    <property type="match status" value="1"/>
</dbReference>
<dbReference type="Gene3D" id="3.40.80.10">
    <property type="entry name" value="Peptidoglycan recognition protein-like"/>
    <property type="match status" value="1"/>
</dbReference>
<reference evidence="4 5" key="1">
    <citation type="submission" date="2019-03" db="EMBL/GenBank/DDBJ databases">
        <title>Sequencing the genomes of 1000 actinobacteria strains.</title>
        <authorList>
            <person name="Klenk H.-P."/>
        </authorList>
    </citation>
    <scope>NUCLEOTIDE SEQUENCE [LARGE SCALE GENOMIC DNA]</scope>
    <source>
        <strain evidence="4 5">DSM 43805</strain>
    </source>
</reference>
<proteinExistence type="inferred from homology"/>
<feature type="region of interest" description="Disordered" evidence="2">
    <location>
        <begin position="126"/>
        <end position="197"/>
    </location>
</feature>
<dbReference type="AlphaFoldDB" id="A0A4R6JWL0"/>
<feature type="region of interest" description="Disordered" evidence="2">
    <location>
        <begin position="1"/>
        <end position="27"/>
    </location>
</feature>
<dbReference type="RefSeq" id="WP_239079910.1">
    <property type="nucleotide sequence ID" value="NZ_BOMD01000015.1"/>
</dbReference>
<dbReference type="SMART" id="SM00701">
    <property type="entry name" value="PGRP"/>
    <property type="match status" value="1"/>
</dbReference>
<dbReference type="GO" id="GO:0008270">
    <property type="term" value="F:zinc ion binding"/>
    <property type="evidence" value="ECO:0007669"/>
    <property type="project" value="InterPro"/>
</dbReference>
<dbReference type="InterPro" id="IPR015510">
    <property type="entry name" value="PGRP"/>
</dbReference>
<dbReference type="Pfam" id="PF01510">
    <property type="entry name" value="Amidase_2"/>
    <property type="match status" value="1"/>
</dbReference>
<evidence type="ECO:0000256" key="1">
    <source>
        <dbReference type="ARBA" id="ARBA00007553"/>
    </source>
</evidence>
<dbReference type="CDD" id="cd06583">
    <property type="entry name" value="PGRP"/>
    <property type="match status" value="1"/>
</dbReference>
<comment type="caution">
    <text evidence="4">The sequence shown here is derived from an EMBL/GenBank/DDBJ whole genome shotgun (WGS) entry which is preliminary data.</text>
</comment>
<keyword evidence="5" id="KW-1185">Reference proteome</keyword>
<evidence type="ECO:0000313" key="4">
    <source>
        <dbReference type="EMBL" id="TDO41170.1"/>
    </source>
</evidence>
<dbReference type="Proteomes" id="UP000294901">
    <property type="component" value="Unassembled WGS sequence"/>
</dbReference>
<dbReference type="InterPro" id="IPR006619">
    <property type="entry name" value="PGRP_domain_met/bac"/>
</dbReference>
<dbReference type="Gene3D" id="2.60.120.260">
    <property type="entry name" value="Galactose-binding domain-like"/>
    <property type="match status" value="1"/>
</dbReference>
<dbReference type="InterPro" id="IPR002502">
    <property type="entry name" value="Amidase_domain"/>
</dbReference>
<sequence length="699" mass="73899">MIASTGSVPARAVERQRHPQSQQRPDRVAAEVLQTVDFGGRSAAVVTPFSMVGVTWADPRATVDGVVQVRTRAIGSARWSHWRTLETDGRAPADVRGSSDPLWVGPSNAVEARVIGGRRALPRGLRLDLVNPDAPESPARPESAREQAENHRKRQEKTGKQAADQTAQHEKARQQAADSTAWNQEAPRLELGRRKSAVPLPARPVPRMVSRAGWRADETIVKGEAEYTGPTQVFFVHHTATGNGYTCAQSAGIVRGIQTYQVRSRGWDDVGYNFLVDKCGTVFEGRRGGAGRTVLGAHTAGFNADASSIAVIGDYRGRGVTPRVRTVIAAVAAYKLGAYGNAPNGRVTLTSGGGPRFPKGQRATLWRIAGHRDAGLTACPGNALYAQLPAIRAIAGAAPADVHVLRIGGTALSARRYFTKGLIQPVWTTSTPSGLINRFEVWVDGVLRVAAPAGHRTTRLSLTPGSHTLTVRALHLSGRSTAVSSRVVVDADAPVFAAKPALALRAGTVNAGAVPLRLRWDVGDGVALGSVGLTRPLPVNLGTTTRSRDVAAPPNRATPFTVRAVDRAGNATSATITRTPWVISEVSAERRGTWRALRNKAYLGGTAAGGSVRGASASWTFTGASAALVLSRGPNAGRVGVFVDGRPQGMVDLRSASPAPRQVVWSRSWAGSGEHTVRVVVEGTPGRPGVALDGLVYLK</sequence>
<dbReference type="PANTHER" id="PTHR11022:SF41">
    <property type="entry name" value="PEPTIDOGLYCAN-RECOGNITION PROTEIN LC-RELATED"/>
    <property type="match status" value="1"/>
</dbReference>
<dbReference type="GO" id="GO:0009253">
    <property type="term" value="P:peptidoglycan catabolic process"/>
    <property type="evidence" value="ECO:0007669"/>
    <property type="project" value="InterPro"/>
</dbReference>
<dbReference type="PANTHER" id="PTHR11022">
    <property type="entry name" value="PEPTIDOGLYCAN RECOGNITION PROTEIN"/>
    <property type="match status" value="1"/>
</dbReference>
<comment type="similarity">
    <text evidence="1">Belongs to the N-acetylmuramoyl-L-alanine amidase 2 family.</text>
</comment>
<dbReference type="GO" id="GO:0008745">
    <property type="term" value="F:N-acetylmuramoyl-L-alanine amidase activity"/>
    <property type="evidence" value="ECO:0007669"/>
    <property type="project" value="InterPro"/>
</dbReference>
<accession>A0A4R6JWL0</accession>
<organism evidence="4 5">
    <name type="scientific">Paractinoplanes brasiliensis</name>
    <dbReference type="NCBI Taxonomy" id="52695"/>
    <lineage>
        <taxon>Bacteria</taxon>
        <taxon>Bacillati</taxon>
        <taxon>Actinomycetota</taxon>
        <taxon>Actinomycetes</taxon>
        <taxon>Micromonosporales</taxon>
        <taxon>Micromonosporaceae</taxon>
        <taxon>Paractinoplanes</taxon>
    </lineage>
</organism>
<name>A0A4R6JWL0_9ACTN</name>
<evidence type="ECO:0000313" key="5">
    <source>
        <dbReference type="Proteomes" id="UP000294901"/>
    </source>
</evidence>
<gene>
    <name evidence="4" type="ORF">C8E87_4899</name>
</gene>
<evidence type="ECO:0000259" key="3">
    <source>
        <dbReference type="SMART" id="SM00701"/>
    </source>
</evidence>
<evidence type="ECO:0000256" key="2">
    <source>
        <dbReference type="SAM" id="MobiDB-lite"/>
    </source>
</evidence>
<feature type="domain" description="Peptidoglycan recognition protein family" evidence="3">
    <location>
        <begin position="206"/>
        <end position="354"/>
    </location>
</feature>